<organism evidence="2 3">
    <name type="scientific">Nocardia mexicana</name>
    <dbReference type="NCBI Taxonomy" id="279262"/>
    <lineage>
        <taxon>Bacteria</taxon>
        <taxon>Bacillati</taxon>
        <taxon>Actinomycetota</taxon>
        <taxon>Actinomycetes</taxon>
        <taxon>Mycobacteriales</taxon>
        <taxon>Nocardiaceae</taxon>
        <taxon>Nocardia</taxon>
    </lineage>
</organism>
<dbReference type="Proteomes" id="UP000255355">
    <property type="component" value="Unassembled WGS sequence"/>
</dbReference>
<dbReference type="GO" id="GO:0045900">
    <property type="term" value="P:negative regulation of translational elongation"/>
    <property type="evidence" value="ECO:0007669"/>
    <property type="project" value="TreeGrafter"/>
</dbReference>
<dbReference type="Pfam" id="PF16321">
    <property type="entry name" value="Ribosom_S30AE_C"/>
    <property type="match status" value="2"/>
</dbReference>
<dbReference type="InterPro" id="IPR038416">
    <property type="entry name" value="Ribosom_S30AE_C_sf"/>
</dbReference>
<evidence type="ECO:0000313" key="2">
    <source>
        <dbReference type="EMBL" id="RDI55235.1"/>
    </source>
</evidence>
<comment type="caution">
    <text evidence="2">The sequence shown here is derived from an EMBL/GenBank/DDBJ whole genome shotgun (WGS) entry which is preliminary data.</text>
</comment>
<dbReference type="AlphaFoldDB" id="A0A370HDW2"/>
<dbReference type="InterPro" id="IPR032528">
    <property type="entry name" value="Ribosom_S30AE_C"/>
</dbReference>
<dbReference type="SUPFAM" id="SSF69754">
    <property type="entry name" value="Ribosome binding protein Y (YfiA homologue)"/>
    <property type="match status" value="1"/>
</dbReference>
<evidence type="ECO:0000313" key="3">
    <source>
        <dbReference type="Proteomes" id="UP000255355"/>
    </source>
</evidence>
<sequence>MRVSAGHNVSADAVEYAREKIGRAVDYASEPVLSARVRLTGDEGWSTDSVVAQANVNIAGRAVRVQVTAASTREAVDLLQARLRARLARLSRNWEALRGNRSGTAAHEWRHDGIPRARLPYFPRPADERQVVRHKSYALAEETADEAAFDMELMDYDFHLFTESGSHVDSVLYRAGPSGYRMAQVYPSPDEVTRGSVPMSTSPWSAPALSVEGAIVRLELTGWPFVFFRHRALDRGCVLYHRYDGHYGLITPSTTGKDGAGS</sequence>
<dbReference type="Gene3D" id="3.30.505.50">
    <property type="entry name" value="Sigma 54 modulation/S30EA ribosomal protein, C-terminal domain"/>
    <property type="match status" value="2"/>
</dbReference>
<dbReference type="STRING" id="1210089.GCA_001613165_02083"/>
<feature type="domain" description="Sigma 54 modulation/S30EA ribosomal protein C-terminal" evidence="1">
    <location>
        <begin position="127"/>
        <end position="181"/>
    </location>
</feature>
<proteinExistence type="predicted"/>
<protein>
    <submittedName>
        <fullName evidence="2">Sigma 54 modulation/S30EA-like ribosomal protein</fullName>
    </submittedName>
</protein>
<dbReference type="PANTHER" id="PTHR33231:SF1">
    <property type="entry name" value="30S RIBOSOMAL PROTEIN"/>
    <property type="match status" value="1"/>
</dbReference>
<dbReference type="GO" id="GO:0043024">
    <property type="term" value="F:ribosomal small subunit binding"/>
    <property type="evidence" value="ECO:0007669"/>
    <property type="project" value="TreeGrafter"/>
</dbReference>
<keyword evidence="3" id="KW-1185">Reference proteome</keyword>
<keyword evidence="2" id="KW-0689">Ribosomal protein</keyword>
<dbReference type="InterPro" id="IPR036567">
    <property type="entry name" value="RHF-like"/>
</dbReference>
<dbReference type="PANTHER" id="PTHR33231">
    <property type="entry name" value="30S RIBOSOMAL PROTEIN"/>
    <property type="match status" value="1"/>
</dbReference>
<evidence type="ECO:0000259" key="1">
    <source>
        <dbReference type="Pfam" id="PF16321"/>
    </source>
</evidence>
<reference evidence="2 3" key="1">
    <citation type="submission" date="2018-07" db="EMBL/GenBank/DDBJ databases">
        <title>Genomic Encyclopedia of Type Strains, Phase IV (KMG-IV): sequencing the most valuable type-strain genomes for metagenomic binning, comparative biology and taxonomic classification.</title>
        <authorList>
            <person name="Goeker M."/>
        </authorList>
    </citation>
    <scope>NUCLEOTIDE SEQUENCE [LARGE SCALE GENOMIC DNA]</scope>
    <source>
        <strain evidence="2 3">DSM 44952</strain>
    </source>
</reference>
<dbReference type="GO" id="GO:0022627">
    <property type="term" value="C:cytosolic small ribosomal subunit"/>
    <property type="evidence" value="ECO:0007669"/>
    <property type="project" value="TreeGrafter"/>
</dbReference>
<name>A0A370HDW2_9NOCA</name>
<gene>
    <name evidence="2" type="ORF">DFR68_10168</name>
</gene>
<dbReference type="EMBL" id="QQAZ01000001">
    <property type="protein sequence ID" value="RDI55235.1"/>
    <property type="molecule type" value="Genomic_DNA"/>
</dbReference>
<keyword evidence="2" id="KW-0687">Ribonucleoprotein</keyword>
<dbReference type="Gene3D" id="3.30.160.100">
    <property type="entry name" value="Ribosome hibernation promotion factor-like"/>
    <property type="match status" value="1"/>
</dbReference>
<accession>A0A370HDW2</accession>
<dbReference type="InterPro" id="IPR050574">
    <property type="entry name" value="HPF/YfiA_ribosome-assoc"/>
</dbReference>
<feature type="domain" description="Sigma 54 modulation/S30EA ribosomal protein C-terminal" evidence="1">
    <location>
        <begin position="205"/>
        <end position="249"/>
    </location>
</feature>